<evidence type="ECO:0000313" key="2">
    <source>
        <dbReference type="EMBL" id="BBX90259.1"/>
    </source>
</evidence>
<dbReference type="PRINTS" id="PR00111">
    <property type="entry name" value="ABHYDROLASE"/>
</dbReference>
<dbReference type="RefSeq" id="WP_097925815.1">
    <property type="nucleotide sequence ID" value="NZ_AP022579.1"/>
</dbReference>
<dbReference type="Proteomes" id="UP001162885">
    <property type="component" value="Chromosome"/>
</dbReference>
<name>A0AAX2ZYK3_9MYCO</name>
<dbReference type="InterPro" id="IPR050266">
    <property type="entry name" value="AB_hydrolase_sf"/>
</dbReference>
<dbReference type="EMBL" id="AP022579">
    <property type="protein sequence ID" value="BBX90259.1"/>
    <property type="molecule type" value="Genomic_DNA"/>
</dbReference>
<dbReference type="InterPro" id="IPR029058">
    <property type="entry name" value="AB_hydrolase_fold"/>
</dbReference>
<dbReference type="Proteomes" id="UP000466683">
    <property type="component" value="Chromosome"/>
</dbReference>
<organism evidence="3 5">
    <name type="scientific">Mycolicibacterium boenickei</name>
    <dbReference type="NCBI Taxonomy" id="146017"/>
    <lineage>
        <taxon>Bacteria</taxon>
        <taxon>Bacillati</taxon>
        <taxon>Actinomycetota</taxon>
        <taxon>Actinomycetes</taxon>
        <taxon>Mycobacteriales</taxon>
        <taxon>Mycobacteriaceae</taxon>
        <taxon>Mycolicibacterium</taxon>
    </lineage>
</organism>
<dbReference type="InterPro" id="IPR000639">
    <property type="entry name" value="Epox_hydrolase-like"/>
</dbReference>
<dbReference type="AlphaFoldDB" id="A0AAX2ZYK3"/>
<sequence length="268" mass="28929">MQELRLPTKLGRIRVEVRGDGETILFWPSLLMTGRMWTAQAQEFEPDHRVILVDPPGHGDSEKLTAPFSFADCADTVADILDGVGVERAHFVGNSWGGMIGGTFAASYPDRIGRAVLMNCTASAAGMRQKVEYGLLLQMARALGGIRGPLTRSVLSAFLGPTTFRTRPEVVAFVRDATHRVDVDSAAWAVKSVVPRRPDQRALLARVSAPALVVAGDEDATFPIEETIAMADAIPAAEVTVLDGVAHLAALENPRLVNTLIREFFARG</sequence>
<protein>
    <submittedName>
        <fullName evidence="3">Alpha/beta fold hydrolase</fullName>
    </submittedName>
    <submittedName>
        <fullName evidence="2">Hydrolase, alpha/beta fold protein</fullName>
    </submittedName>
</protein>
<proteinExistence type="predicted"/>
<evidence type="ECO:0000313" key="5">
    <source>
        <dbReference type="Proteomes" id="UP001162885"/>
    </source>
</evidence>
<dbReference type="PANTHER" id="PTHR43798">
    <property type="entry name" value="MONOACYLGLYCEROL LIPASE"/>
    <property type="match status" value="1"/>
</dbReference>
<keyword evidence="4" id="KW-1185">Reference proteome</keyword>
<dbReference type="EMBL" id="CP060016">
    <property type="protein sequence ID" value="UNC00502.1"/>
    <property type="molecule type" value="Genomic_DNA"/>
</dbReference>
<accession>A0AAX2ZYK3</accession>
<dbReference type="InterPro" id="IPR000073">
    <property type="entry name" value="AB_hydrolase_1"/>
</dbReference>
<feature type="domain" description="AB hydrolase-1" evidence="1">
    <location>
        <begin position="23"/>
        <end position="254"/>
    </location>
</feature>
<dbReference type="Gene3D" id="3.40.50.1820">
    <property type="entry name" value="alpha/beta hydrolase"/>
    <property type="match status" value="1"/>
</dbReference>
<dbReference type="SUPFAM" id="SSF53474">
    <property type="entry name" value="alpha/beta-Hydrolases"/>
    <property type="match status" value="1"/>
</dbReference>
<reference evidence="3 5" key="3">
    <citation type="journal article" date="2022" name="BMC Genomics">
        <title>Comparative genome analysis of mycobacteria focusing on tRNA and non-coding RNA.</title>
        <authorList>
            <person name="Behra P.R.K."/>
            <person name="Pettersson B.M.F."/>
            <person name="Ramesh M."/>
            <person name="Das S."/>
            <person name="Dasgupta S."/>
            <person name="Kirsebom L.A."/>
        </authorList>
    </citation>
    <scope>NUCLEOTIDE SEQUENCE [LARGE SCALE GENOMIC DNA]</scope>
    <source>
        <strain evidence="3 5">DSM 44677</strain>
    </source>
</reference>
<reference evidence="2" key="2">
    <citation type="submission" date="2020-02" db="EMBL/GenBank/DDBJ databases">
        <authorList>
            <person name="Matsumoto Y."/>
            <person name="Kinjo T."/>
            <person name="Motooka D."/>
            <person name="Nabeya D."/>
            <person name="Jung N."/>
            <person name="Uechi K."/>
            <person name="Horii T."/>
            <person name="Iida T."/>
            <person name="Fujita J."/>
            <person name="Nakamura S."/>
        </authorList>
    </citation>
    <scope>NUCLEOTIDE SEQUENCE</scope>
    <source>
        <strain evidence="2">JCM 15653</strain>
    </source>
</reference>
<evidence type="ECO:0000313" key="3">
    <source>
        <dbReference type="EMBL" id="UNC00502.1"/>
    </source>
</evidence>
<reference evidence="2 4" key="1">
    <citation type="journal article" date="2019" name="Emerg. Microbes Infect.">
        <title>Comprehensive subspecies identification of 175 nontuberculous mycobacteria species based on 7547 genomic profiles.</title>
        <authorList>
            <person name="Matsumoto Y."/>
            <person name="Kinjo T."/>
            <person name="Motooka D."/>
            <person name="Nabeya D."/>
            <person name="Jung N."/>
            <person name="Uechi K."/>
            <person name="Horii T."/>
            <person name="Iida T."/>
            <person name="Fujita J."/>
            <person name="Nakamura S."/>
        </authorList>
    </citation>
    <scope>NUCLEOTIDE SEQUENCE [LARGE SCALE GENOMIC DNA]</scope>
    <source>
        <strain evidence="2 4">JCM 15653</strain>
    </source>
</reference>
<evidence type="ECO:0000259" key="1">
    <source>
        <dbReference type="Pfam" id="PF00561"/>
    </source>
</evidence>
<keyword evidence="3" id="KW-0378">Hydrolase</keyword>
<evidence type="ECO:0000313" key="4">
    <source>
        <dbReference type="Proteomes" id="UP000466683"/>
    </source>
</evidence>
<gene>
    <name evidence="3" type="ORF">H5U98_03390</name>
    <name evidence="2" type="ORF">MBOE_19080</name>
</gene>
<dbReference type="GO" id="GO:0016787">
    <property type="term" value="F:hydrolase activity"/>
    <property type="evidence" value="ECO:0007669"/>
    <property type="project" value="UniProtKB-KW"/>
</dbReference>
<dbReference type="Pfam" id="PF00561">
    <property type="entry name" value="Abhydrolase_1"/>
    <property type="match status" value="1"/>
</dbReference>
<dbReference type="PRINTS" id="PR00412">
    <property type="entry name" value="EPOXHYDRLASE"/>
</dbReference>